<evidence type="ECO:0000313" key="4">
    <source>
        <dbReference type="Proteomes" id="UP000809273"/>
    </source>
</evidence>
<keyword evidence="2" id="KW-1133">Transmembrane helix</keyword>
<accession>A0A9D8KBP3</accession>
<keyword evidence="2" id="KW-0472">Membrane</keyword>
<evidence type="ECO:0000256" key="1">
    <source>
        <dbReference type="SAM" id="MobiDB-lite"/>
    </source>
</evidence>
<dbReference type="EMBL" id="JAFGIX010000022">
    <property type="protein sequence ID" value="MBN1572436.1"/>
    <property type="molecule type" value="Genomic_DNA"/>
</dbReference>
<proteinExistence type="predicted"/>
<dbReference type="AlphaFoldDB" id="A0A9D8KBP3"/>
<gene>
    <name evidence="3" type="ORF">JW984_04485</name>
</gene>
<reference evidence="3" key="2">
    <citation type="submission" date="2021-01" db="EMBL/GenBank/DDBJ databases">
        <authorList>
            <person name="Hahn C.R."/>
            <person name="Youssef N.H."/>
            <person name="Elshahed M."/>
        </authorList>
    </citation>
    <scope>NUCLEOTIDE SEQUENCE</scope>
    <source>
        <strain evidence="3">Zod_Metabat.24</strain>
    </source>
</reference>
<feature type="transmembrane region" description="Helical" evidence="2">
    <location>
        <begin position="33"/>
        <end position="55"/>
    </location>
</feature>
<name>A0A9D8KBP3_9DELT</name>
<sequence>MYTNNVRDWCFRLKDFTKKKAYGFIKSISRPRFFLSIIAILLSTILVFVFVLFWYQGKLGAVKETLKNGLLKCLNGLELIFDYGLAKLPDGPILFRGELTVFLIVLFVALSILLLMRKPKRTREEKDKEIFGAAEDVEKTETLLEEIFLKIGSIGSDLQGLKKEVESIKYDLQTEKTRIDANIRRITEIGDDFGEIKGDFQNIRQQVNDLEAKIDPSSVKKKQPVPPPDDKEEETVTPIPPIPLTFQQKVDDKVDRLRSYLSEGGFDDLLKSREWKDFSKSTHGLGTREYLEVNEANDVALFYRAFYEEMLKRNPNDENTFEAFKKTVYDLNLSLDVKIGRFARLGDKNDPEKKFNAQKYENIEYVKSKKHIIDAINKKIESHGEKLSNYRGHVVYLTKPTIVIGNHIFEGEVIVV</sequence>
<dbReference type="Gene3D" id="1.20.5.340">
    <property type="match status" value="1"/>
</dbReference>
<evidence type="ECO:0000313" key="3">
    <source>
        <dbReference type="EMBL" id="MBN1572436.1"/>
    </source>
</evidence>
<protein>
    <submittedName>
        <fullName evidence="3">Uncharacterized protein</fullName>
    </submittedName>
</protein>
<keyword evidence="2" id="KW-0812">Transmembrane</keyword>
<feature type="region of interest" description="Disordered" evidence="1">
    <location>
        <begin position="213"/>
        <end position="239"/>
    </location>
</feature>
<organism evidence="3 4">
    <name type="scientific">Candidatus Zymogenus saltonus</name>
    <dbReference type="NCBI Taxonomy" id="2844893"/>
    <lineage>
        <taxon>Bacteria</taxon>
        <taxon>Deltaproteobacteria</taxon>
        <taxon>Candidatus Zymogenia</taxon>
        <taxon>Candidatus Zymogeniales</taxon>
        <taxon>Candidatus Zymogenaceae</taxon>
        <taxon>Candidatus Zymogenus</taxon>
    </lineage>
</organism>
<reference evidence="3" key="1">
    <citation type="journal article" date="2021" name="Environ. Microbiol.">
        <title>Genomic characterization of three novel Desulfobacterota classes expand the metabolic and phylogenetic diversity of the phylum.</title>
        <authorList>
            <person name="Murphy C.L."/>
            <person name="Biggerstaff J."/>
            <person name="Eichhorn A."/>
            <person name="Ewing E."/>
            <person name="Shahan R."/>
            <person name="Soriano D."/>
            <person name="Stewart S."/>
            <person name="VanMol K."/>
            <person name="Walker R."/>
            <person name="Walters P."/>
            <person name="Elshahed M.S."/>
            <person name="Youssef N.H."/>
        </authorList>
    </citation>
    <scope>NUCLEOTIDE SEQUENCE</scope>
    <source>
        <strain evidence="3">Zod_Metabat.24</strain>
    </source>
</reference>
<dbReference type="Proteomes" id="UP000809273">
    <property type="component" value="Unassembled WGS sequence"/>
</dbReference>
<feature type="transmembrane region" description="Helical" evidence="2">
    <location>
        <begin position="93"/>
        <end position="116"/>
    </location>
</feature>
<evidence type="ECO:0000256" key="2">
    <source>
        <dbReference type="SAM" id="Phobius"/>
    </source>
</evidence>
<comment type="caution">
    <text evidence="3">The sequence shown here is derived from an EMBL/GenBank/DDBJ whole genome shotgun (WGS) entry which is preliminary data.</text>
</comment>